<evidence type="ECO:0000256" key="2">
    <source>
        <dbReference type="ARBA" id="ARBA00009634"/>
    </source>
</evidence>
<dbReference type="PANTHER" id="PTHR24366">
    <property type="entry name" value="IG(IMMUNOGLOBULIN) AND LRR(LEUCINE RICH REPEAT) DOMAINS"/>
    <property type="match status" value="1"/>
</dbReference>
<dbReference type="SMART" id="SM00369">
    <property type="entry name" value="LRR_TYP"/>
    <property type="match status" value="20"/>
</dbReference>
<evidence type="ECO:0000256" key="9">
    <source>
        <dbReference type="ARBA" id="ARBA00023136"/>
    </source>
</evidence>
<evidence type="ECO:0000256" key="6">
    <source>
        <dbReference type="ARBA" id="ARBA00022729"/>
    </source>
</evidence>
<dbReference type="STRING" id="597456.A0A0L7R9C9"/>
<sequence length="1369" mass="154198">MTAKYVFMTLINAAFLCLASTILSESAGASCKWLSEGGNDTRSADCNLRVLDPGAITSLISSLDGALKLRIRCSDVHHFESSLNAQSWQRLTSLHELHVHGCKVLRIQDGAFQPLLELKRLTVQTFNAIWGASRFLELTPNSLLGLRELHTLEIIESNVQALPVNLLCGLDNLQTLNLTGNRLRDMNDIGLNRRDDKLPTDGTEETSCRADIRFLDLSRNDISRLEENSPLLGLRQLQELYLQRNQILEIATDSLTGLSALHIFNASCNSLESLPEGLFASTRDLRQIHLAYNELRDLPKGIFTQLEQLLILDLAGNRLCSDQVDETTFLGLIRLIVLDLSYNTLTYIDARMFKDLFFLQILDLRNNTIDRIESNAFLPLYNLHTLELSNNKLHTVGAQLFNGLFVLNRLTLSGNSIASIDPLAFRNCSDLKELDLSGNELTSVPDALRDLALLKTLDLGENRISNFYNGSFRNLDQLTGLRLIGNDIGNLSRGMLWDLPNLQILNLARNKVQHVERYAFERNSRLEAIRLDGNFLSDINGVFTSIASLLLLNLSENHIEWFDYAFIPGNLKWLDIHGNFIENLGNYYEIRDSKVKTLDASHNRITELSPLSVPASVELLFINNNYISVVRPNTFTDKVNLTRVDMYANMIEMMELTSLLLTKVPEERALPEFYIGGNPFNCNCSMDWLPAINNQTSTREYPRIMDLDNVMCGTSGPRGVAIVSASLARSEQFLCRYEAHCFTLCQCCDFDACDCEMTCPAGCKCYNDRTWNTNAVDCSGLNVDEIPRRIPMDATEVYLDGNVLRELQNHVFIGRKNMRVLYVNASDIESIQNRTFNGLNNLQILHLEDNRIRELKGFEFERLSHLRELYLQNNLIGFIGNLTFLPLRSLEILRLSGNRLVTFPVWQVTLNARLVELSLGSNPWSCRCKFLQELSSWVSDNAHKVVDASDVWCYYGGDARPAYRRRLNVNETLCSDYFSQGGVIESIMVSDYLPLVAATLSAVLVLLLIIVLAFIFREPVGAWAYSKYGLRFLRTKPGKSTGTATMPSAAPMTACCDTDRERLYDCYVCYSPNDEDFVLHSLAVELEHGTAGLRLCLHHRDLPCVLRASAPAVVLEAVDASRRVLIVLTRNFLQTEWSRFEFREALHEALRGRAAQLIVVQAGHACSEVERDHELRPYLRTASAILTWGEKRFWERLRYAIPPANTMADISMESKSSPLVYKRNINTYTLDGVGSEKTSMSTLRSQERQRALFKDSSPTTALMLQHAPPAYSCGTVSVPQQQQPPPSSPQPRLTVNHAYRDAVNVPGSNLIATNTTMSSGSSEDHRRPLSEHIYSSIDSDYSTLERTAWRHQQPPPPPPPPSSGQAYLV</sequence>
<dbReference type="SUPFAM" id="SSF52058">
    <property type="entry name" value="L domain-like"/>
    <property type="match status" value="4"/>
</dbReference>
<keyword evidence="4" id="KW-0433">Leucine-rich repeat</keyword>
<dbReference type="InterPro" id="IPR032675">
    <property type="entry name" value="LRR_dom_sf"/>
</dbReference>
<dbReference type="InterPro" id="IPR035897">
    <property type="entry name" value="Toll_tir_struct_dom_sf"/>
</dbReference>
<dbReference type="SMART" id="SM00013">
    <property type="entry name" value="LRRNT"/>
    <property type="match status" value="1"/>
</dbReference>
<proteinExistence type="inferred from homology"/>
<feature type="transmembrane region" description="Helical" evidence="11">
    <location>
        <begin position="992"/>
        <end position="1016"/>
    </location>
</feature>
<evidence type="ECO:0000256" key="1">
    <source>
        <dbReference type="ARBA" id="ARBA00004236"/>
    </source>
</evidence>
<evidence type="ECO:0000256" key="8">
    <source>
        <dbReference type="ARBA" id="ARBA00022989"/>
    </source>
</evidence>
<keyword evidence="8 11" id="KW-1133">Transmembrane helix</keyword>
<dbReference type="InterPro" id="IPR001611">
    <property type="entry name" value="Leu-rich_rpt"/>
</dbReference>
<dbReference type="PANTHER" id="PTHR24366:SF158">
    <property type="entry name" value="PLATELET GLYCOPROTEIN IB ALPHA CHAIN-LIKE-RELATED"/>
    <property type="match status" value="1"/>
</dbReference>
<feature type="compositionally biased region" description="Polar residues" evidence="10">
    <location>
        <begin position="1306"/>
        <end position="1321"/>
    </location>
</feature>
<dbReference type="FunFam" id="3.80.10.10:FF:001438">
    <property type="entry name" value="Uncharacterized protein"/>
    <property type="match status" value="1"/>
</dbReference>
<dbReference type="EMBL" id="KQ414628">
    <property type="protein sequence ID" value="KOC67361.1"/>
    <property type="molecule type" value="Genomic_DNA"/>
</dbReference>
<dbReference type="InterPro" id="IPR000157">
    <property type="entry name" value="TIR_dom"/>
</dbReference>
<evidence type="ECO:0000256" key="12">
    <source>
        <dbReference type="SAM" id="SignalP"/>
    </source>
</evidence>
<evidence type="ECO:0000256" key="10">
    <source>
        <dbReference type="SAM" id="MobiDB-lite"/>
    </source>
</evidence>
<dbReference type="Gene3D" id="3.40.50.10140">
    <property type="entry name" value="Toll/interleukin-1 receptor homology (TIR) domain"/>
    <property type="match status" value="1"/>
</dbReference>
<evidence type="ECO:0000313" key="14">
    <source>
        <dbReference type="EMBL" id="KOC67361.1"/>
    </source>
</evidence>
<feature type="compositionally biased region" description="Polar residues" evidence="10">
    <location>
        <begin position="1336"/>
        <end position="1345"/>
    </location>
</feature>
<dbReference type="Gene3D" id="3.80.10.10">
    <property type="entry name" value="Ribonuclease Inhibitor"/>
    <property type="match status" value="6"/>
</dbReference>
<evidence type="ECO:0000313" key="15">
    <source>
        <dbReference type="Proteomes" id="UP000053825"/>
    </source>
</evidence>
<evidence type="ECO:0000259" key="13">
    <source>
        <dbReference type="PROSITE" id="PS50104"/>
    </source>
</evidence>
<dbReference type="InterPro" id="IPR000372">
    <property type="entry name" value="LRRNT"/>
</dbReference>
<dbReference type="Pfam" id="PF13855">
    <property type="entry name" value="LRR_8"/>
    <property type="match status" value="4"/>
</dbReference>
<dbReference type="GO" id="GO:0005886">
    <property type="term" value="C:plasma membrane"/>
    <property type="evidence" value="ECO:0007669"/>
    <property type="project" value="UniProtKB-SubCell"/>
</dbReference>
<gene>
    <name evidence="14" type="ORF">WH47_09278</name>
</gene>
<feature type="region of interest" description="Disordered" evidence="10">
    <location>
        <begin position="1306"/>
        <end position="1369"/>
    </location>
</feature>
<feature type="region of interest" description="Disordered" evidence="10">
    <location>
        <begin position="1273"/>
        <end position="1293"/>
    </location>
</feature>
<keyword evidence="7" id="KW-0677">Repeat</keyword>
<dbReference type="InterPro" id="IPR003591">
    <property type="entry name" value="Leu-rich_rpt_typical-subtyp"/>
</dbReference>
<dbReference type="Pfam" id="PF01582">
    <property type="entry name" value="TIR"/>
    <property type="match status" value="1"/>
</dbReference>
<dbReference type="PROSITE" id="PS51450">
    <property type="entry name" value="LRR"/>
    <property type="match status" value="9"/>
</dbReference>
<accession>A0A0L7R9C9</accession>
<feature type="signal peptide" evidence="12">
    <location>
        <begin position="1"/>
        <end position="24"/>
    </location>
</feature>
<dbReference type="OrthoDB" id="2015831at2759"/>
<dbReference type="PROSITE" id="PS50104">
    <property type="entry name" value="TIR"/>
    <property type="match status" value="1"/>
</dbReference>
<dbReference type="FunFam" id="3.80.10.10:FF:001164">
    <property type="entry name" value="GH01279p"/>
    <property type="match status" value="1"/>
</dbReference>
<name>A0A0L7R9C9_9HYME</name>
<comment type="similarity">
    <text evidence="2">Belongs to the Toll-like receptor family.</text>
</comment>
<dbReference type="SMART" id="SM00255">
    <property type="entry name" value="TIR"/>
    <property type="match status" value="1"/>
</dbReference>
<protein>
    <submittedName>
        <fullName evidence="14">Protein toll</fullName>
    </submittedName>
</protein>
<comment type="subcellular location">
    <subcellularLocation>
        <location evidence="1">Cell membrane</location>
    </subcellularLocation>
</comment>
<dbReference type="SMART" id="SM00365">
    <property type="entry name" value="LRR_SD22"/>
    <property type="match status" value="7"/>
</dbReference>
<evidence type="ECO:0000256" key="3">
    <source>
        <dbReference type="ARBA" id="ARBA00022475"/>
    </source>
</evidence>
<organism evidence="14 15">
    <name type="scientific">Habropoda laboriosa</name>
    <dbReference type="NCBI Taxonomy" id="597456"/>
    <lineage>
        <taxon>Eukaryota</taxon>
        <taxon>Metazoa</taxon>
        <taxon>Ecdysozoa</taxon>
        <taxon>Arthropoda</taxon>
        <taxon>Hexapoda</taxon>
        <taxon>Insecta</taxon>
        <taxon>Pterygota</taxon>
        <taxon>Neoptera</taxon>
        <taxon>Endopterygota</taxon>
        <taxon>Hymenoptera</taxon>
        <taxon>Apocrita</taxon>
        <taxon>Aculeata</taxon>
        <taxon>Apoidea</taxon>
        <taxon>Anthophila</taxon>
        <taxon>Apidae</taxon>
        <taxon>Habropoda</taxon>
    </lineage>
</organism>
<dbReference type="Proteomes" id="UP000053825">
    <property type="component" value="Unassembled WGS sequence"/>
</dbReference>
<feature type="compositionally biased region" description="Pro residues" evidence="10">
    <location>
        <begin position="1353"/>
        <end position="1362"/>
    </location>
</feature>
<keyword evidence="6 12" id="KW-0732">Signal</keyword>
<keyword evidence="15" id="KW-1185">Reference proteome</keyword>
<keyword evidence="5 11" id="KW-0812">Transmembrane</keyword>
<evidence type="ECO:0000256" key="7">
    <source>
        <dbReference type="ARBA" id="ARBA00022737"/>
    </source>
</evidence>
<evidence type="ECO:0000256" key="11">
    <source>
        <dbReference type="SAM" id="Phobius"/>
    </source>
</evidence>
<dbReference type="SMART" id="SM00364">
    <property type="entry name" value="LRR_BAC"/>
    <property type="match status" value="7"/>
</dbReference>
<keyword evidence="9 11" id="KW-0472">Membrane</keyword>
<feature type="domain" description="TIR" evidence="13">
    <location>
        <begin position="1062"/>
        <end position="1201"/>
    </location>
</feature>
<feature type="chain" id="PRO_5005575156" evidence="12">
    <location>
        <begin position="25"/>
        <end position="1369"/>
    </location>
</feature>
<evidence type="ECO:0000256" key="5">
    <source>
        <dbReference type="ARBA" id="ARBA00022692"/>
    </source>
</evidence>
<dbReference type="SUPFAM" id="SSF52200">
    <property type="entry name" value="Toll/Interleukin receptor TIR domain"/>
    <property type="match status" value="1"/>
</dbReference>
<reference evidence="14 15" key="1">
    <citation type="submission" date="2015-07" db="EMBL/GenBank/DDBJ databases">
        <title>The genome of Habropoda laboriosa.</title>
        <authorList>
            <person name="Pan H."/>
            <person name="Kapheim K."/>
        </authorList>
    </citation>
    <scope>NUCLEOTIDE SEQUENCE [LARGE SCALE GENOMIC DNA]</scope>
    <source>
        <strain evidence="14">0110345459</strain>
    </source>
</reference>
<keyword evidence="3" id="KW-1003">Cell membrane</keyword>
<evidence type="ECO:0000256" key="4">
    <source>
        <dbReference type="ARBA" id="ARBA00022614"/>
    </source>
</evidence>
<dbReference type="GO" id="GO:0007165">
    <property type="term" value="P:signal transduction"/>
    <property type="evidence" value="ECO:0007669"/>
    <property type="project" value="InterPro"/>
</dbReference>